<evidence type="ECO:0000313" key="3">
    <source>
        <dbReference type="Proteomes" id="UP000812270"/>
    </source>
</evidence>
<evidence type="ECO:0000259" key="1">
    <source>
        <dbReference type="Pfam" id="PF01872"/>
    </source>
</evidence>
<dbReference type="InterPro" id="IPR002734">
    <property type="entry name" value="RibDG_C"/>
</dbReference>
<name>A0A9E2S860_9BACT</name>
<sequence length="187" mass="21349">MRKLIAQTLISLDGYFEDHNKGLNWHNVDEEFDNYTIEMLGGFDTLLFGRVTYELMESFWPTEEAIKADPIVARYMNELPKVVFSKKLKTATWNNTKVVNANIAEEVQKLKEQPGRDIALFASSNLAKTFIEHNLIDEFHFLINPIVLGTGHSFLNGLAGKRKLKLIRSRIFGSGNVLLCYEPVRAN</sequence>
<evidence type="ECO:0000313" key="2">
    <source>
        <dbReference type="EMBL" id="MBV4356274.1"/>
    </source>
</evidence>
<dbReference type="InterPro" id="IPR050765">
    <property type="entry name" value="Riboflavin_Biosynth_HTPR"/>
</dbReference>
<dbReference type="GO" id="GO:0009231">
    <property type="term" value="P:riboflavin biosynthetic process"/>
    <property type="evidence" value="ECO:0007669"/>
    <property type="project" value="InterPro"/>
</dbReference>
<organism evidence="2 3">
    <name type="scientific">Pinibacter aurantiacus</name>
    <dbReference type="NCBI Taxonomy" id="2851599"/>
    <lineage>
        <taxon>Bacteria</taxon>
        <taxon>Pseudomonadati</taxon>
        <taxon>Bacteroidota</taxon>
        <taxon>Chitinophagia</taxon>
        <taxon>Chitinophagales</taxon>
        <taxon>Chitinophagaceae</taxon>
        <taxon>Pinibacter</taxon>
    </lineage>
</organism>
<reference evidence="2" key="1">
    <citation type="submission" date="2021-06" db="EMBL/GenBank/DDBJ databases">
        <authorList>
            <person name="Huq M.A."/>
        </authorList>
    </citation>
    <scope>NUCLEOTIDE SEQUENCE</scope>
    <source>
        <strain evidence="2">MAH-26</strain>
    </source>
</reference>
<dbReference type="GO" id="GO:0008703">
    <property type="term" value="F:5-amino-6-(5-phosphoribosylamino)uracil reductase activity"/>
    <property type="evidence" value="ECO:0007669"/>
    <property type="project" value="InterPro"/>
</dbReference>
<dbReference type="AlphaFoldDB" id="A0A9E2S860"/>
<dbReference type="PANTHER" id="PTHR38011:SF11">
    <property type="entry name" value="2,5-DIAMINO-6-RIBOSYLAMINO-4(3H)-PYRIMIDINONE 5'-PHOSPHATE REDUCTASE"/>
    <property type="match status" value="1"/>
</dbReference>
<feature type="domain" description="Bacterial bifunctional deaminase-reductase C-terminal" evidence="1">
    <location>
        <begin position="2"/>
        <end position="178"/>
    </location>
</feature>
<dbReference type="EMBL" id="JAHSPG010000002">
    <property type="protein sequence ID" value="MBV4356274.1"/>
    <property type="molecule type" value="Genomic_DNA"/>
</dbReference>
<dbReference type="Proteomes" id="UP000812270">
    <property type="component" value="Unassembled WGS sequence"/>
</dbReference>
<dbReference type="PANTHER" id="PTHR38011">
    <property type="entry name" value="DIHYDROFOLATE REDUCTASE FAMILY PROTEIN (AFU_ORTHOLOGUE AFUA_8G06820)"/>
    <property type="match status" value="1"/>
</dbReference>
<keyword evidence="3" id="KW-1185">Reference proteome</keyword>
<dbReference type="Pfam" id="PF01872">
    <property type="entry name" value="RibD_C"/>
    <property type="match status" value="1"/>
</dbReference>
<dbReference type="RefSeq" id="WP_217789834.1">
    <property type="nucleotide sequence ID" value="NZ_JAHSPG010000002.1"/>
</dbReference>
<protein>
    <submittedName>
        <fullName evidence="2">Dihydrofolate reductase family protein</fullName>
    </submittedName>
</protein>
<accession>A0A9E2S860</accession>
<proteinExistence type="predicted"/>
<gene>
    <name evidence="2" type="ORF">KTO63_03875</name>
</gene>
<comment type="caution">
    <text evidence="2">The sequence shown here is derived from an EMBL/GenBank/DDBJ whole genome shotgun (WGS) entry which is preliminary data.</text>
</comment>